<dbReference type="Proteomes" id="UP000281498">
    <property type="component" value="Unassembled WGS sequence"/>
</dbReference>
<dbReference type="InterPro" id="IPR013785">
    <property type="entry name" value="Aldolase_TIM"/>
</dbReference>
<dbReference type="UniPathway" id="UPA00035">
    <property type="reaction ID" value="UER00044"/>
</dbReference>
<comment type="pathway">
    <text evidence="2 9">Amino-acid biosynthesis; L-tryptophan biosynthesis; L-tryptophan from chorismate: step 5/5.</text>
</comment>
<dbReference type="PANTHER" id="PTHR43406:SF1">
    <property type="entry name" value="TRYPTOPHAN SYNTHASE ALPHA CHAIN, CHLOROPLASTIC"/>
    <property type="match status" value="1"/>
</dbReference>
<evidence type="ECO:0000256" key="4">
    <source>
        <dbReference type="ARBA" id="ARBA00022605"/>
    </source>
</evidence>
<feature type="active site" description="Proton acceptor" evidence="9">
    <location>
        <position position="57"/>
    </location>
</feature>
<evidence type="ECO:0000256" key="1">
    <source>
        <dbReference type="ARBA" id="ARBA00003365"/>
    </source>
</evidence>
<protein>
    <recommendedName>
        <fullName evidence="9">Tryptophan synthase alpha chain</fullName>
        <ecNumber evidence="9">4.2.1.20</ecNumber>
    </recommendedName>
</protein>
<keyword evidence="12" id="KW-1185">Reference proteome</keyword>
<dbReference type="EC" id="4.2.1.20" evidence="9"/>
<comment type="catalytic activity">
    <reaction evidence="8 9">
        <text>(1S,2R)-1-C-(indol-3-yl)glycerol 3-phosphate + L-serine = D-glyceraldehyde 3-phosphate + L-tryptophan + H2O</text>
        <dbReference type="Rhea" id="RHEA:10532"/>
        <dbReference type="ChEBI" id="CHEBI:15377"/>
        <dbReference type="ChEBI" id="CHEBI:33384"/>
        <dbReference type="ChEBI" id="CHEBI:57912"/>
        <dbReference type="ChEBI" id="CHEBI:58866"/>
        <dbReference type="ChEBI" id="CHEBI:59776"/>
        <dbReference type="EC" id="4.2.1.20"/>
    </reaction>
</comment>
<dbReference type="PANTHER" id="PTHR43406">
    <property type="entry name" value="TRYPTOPHAN SYNTHASE, ALPHA CHAIN"/>
    <property type="match status" value="1"/>
</dbReference>
<dbReference type="Gene3D" id="3.20.20.70">
    <property type="entry name" value="Aldolase class I"/>
    <property type="match status" value="1"/>
</dbReference>
<comment type="function">
    <text evidence="1 9">The alpha subunit is responsible for the aldol cleavage of indoleglycerol phosphate to indole and glyceraldehyde 3-phosphate.</text>
</comment>
<evidence type="ECO:0000256" key="7">
    <source>
        <dbReference type="ARBA" id="ARBA00023239"/>
    </source>
</evidence>
<evidence type="ECO:0000256" key="9">
    <source>
        <dbReference type="HAMAP-Rule" id="MF_00131"/>
    </source>
</evidence>
<proteinExistence type="inferred from homology"/>
<evidence type="ECO:0000256" key="3">
    <source>
        <dbReference type="ARBA" id="ARBA00011270"/>
    </source>
</evidence>
<evidence type="ECO:0000256" key="10">
    <source>
        <dbReference type="RuleBase" id="RU003662"/>
    </source>
</evidence>
<dbReference type="GO" id="GO:0004834">
    <property type="term" value="F:tryptophan synthase activity"/>
    <property type="evidence" value="ECO:0007669"/>
    <property type="project" value="UniProtKB-UniRule"/>
</dbReference>
<dbReference type="FunFam" id="3.20.20.70:FF:000037">
    <property type="entry name" value="Tryptophan synthase alpha chain"/>
    <property type="match status" value="1"/>
</dbReference>
<dbReference type="HAMAP" id="MF_00131">
    <property type="entry name" value="Trp_synth_alpha"/>
    <property type="match status" value="1"/>
</dbReference>
<reference evidence="11 12" key="1">
    <citation type="submission" date="2017-10" db="EMBL/GenBank/DDBJ databases">
        <title>Bacillus sp. nov., a halophilic bacterium isolated from a Keqin Lake.</title>
        <authorList>
            <person name="Wang H."/>
        </authorList>
    </citation>
    <scope>NUCLEOTIDE SEQUENCE [LARGE SCALE GENOMIC DNA]</scope>
    <source>
        <strain evidence="11 12">KCTC 13187</strain>
    </source>
</reference>
<evidence type="ECO:0000256" key="5">
    <source>
        <dbReference type="ARBA" id="ARBA00022822"/>
    </source>
</evidence>
<dbReference type="InterPro" id="IPR011060">
    <property type="entry name" value="RibuloseP-bd_barrel"/>
</dbReference>
<comment type="subunit">
    <text evidence="3 9">Tetramer of two alpha and two beta chains.</text>
</comment>
<evidence type="ECO:0000313" key="11">
    <source>
        <dbReference type="EMBL" id="RKL67581.1"/>
    </source>
</evidence>
<sequence>MNRIKKSNFQDKKDRFVPYIMSGDPSYDAAIDIALELQNAGVDALEWGVPFSDPLADGPVIQAAGDRSRNAGGSLTSALKGIKEARTRGLELPVVLFTYVNPVLSYGIENVVSAMREADIDGILIPDLPFEESEELRELCGKEDISVISLIAPSSKHRMEKISRLGDGFLYYVTSLGVTGTRQSFSDDLAASIETLKTTATVPVLAGFGISTREHVQHFQSIADGVIVGSALVKFIGERNLLLQEEETKQKALEEIKEFVQELIS</sequence>
<evidence type="ECO:0000256" key="2">
    <source>
        <dbReference type="ARBA" id="ARBA00004733"/>
    </source>
</evidence>
<dbReference type="SUPFAM" id="SSF51366">
    <property type="entry name" value="Ribulose-phoshate binding barrel"/>
    <property type="match status" value="1"/>
</dbReference>
<evidence type="ECO:0000256" key="6">
    <source>
        <dbReference type="ARBA" id="ARBA00023141"/>
    </source>
</evidence>
<name>A0A3A9KAT6_9BACI</name>
<evidence type="ECO:0000313" key="12">
    <source>
        <dbReference type="Proteomes" id="UP000281498"/>
    </source>
</evidence>
<keyword evidence="7 9" id="KW-0456">Lyase</keyword>
<dbReference type="GO" id="GO:0005829">
    <property type="term" value="C:cytosol"/>
    <property type="evidence" value="ECO:0007669"/>
    <property type="project" value="TreeGrafter"/>
</dbReference>
<accession>A0A3A9KAT6</accession>
<dbReference type="AlphaFoldDB" id="A0A3A9KAT6"/>
<feature type="active site" description="Proton acceptor" evidence="9">
    <location>
        <position position="46"/>
    </location>
</feature>
<dbReference type="InterPro" id="IPR002028">
    <property type="entry name" value="Trp_synthase_suA"/>
</dbReference>
<dbReference type="CDD" id="cd04724">
    <property type="entry name" value="Tryptophan_synthase_alpha"/>
    <property type="match status" value="1"/>
</dbReference>
<evidence type="ECO:0000256" key="8">
    <source>
        <dbReference type="ARBA" id="ARBA00049047"/>
    </source>
</evidence>
<dbReference type="NCBIfam" id="TIGR00262">
    <property type="entry name" value="trpA"/>
    <property type="match status" value="1"/>
</dbReference>
<keyword evidence="4 9" id="KW-0028">Amino-acid biosynthesis</keyword>
<dbReference type="EMBL" id="PDOE01000003">
    <property type="protein sequence ID" value="RKL67581.1"/>
    <property type="molecule type" value="Genomic_DNA"/>
</dbReference>
<comment type="caution">
    <text evidence="11">The sequence shown here is derived from an EMBL/GenBank/DDBJ whole genome shotgun (WGS) entry which is preliminary data.</text>
</comment>
<organism evidence="11 12">
    <name type="scientific">Salipaludibacillus neizhouensis</name>
    <dbReference type="NCBI Taxonomy" id="885475"/>
    <lineage>
        <taxon>Bacteria</taxon>
        <taxon>Bacillati</taxon>
        <taxon>Bacillota</taxon>
        <taxon>Bacilli</taxon>
        <taxon>Bacillales</taxon>
        <taxon>Bacillaceae</taxon>
    </lineage>
</organism>
<keyword evidence="5 9" id="KW-0822">Tryptophan biosynthesis</keyword>
<keyword evidence="6 9" id="KW-0057">Aromatic amino acid biosynthesis</keyword>
<comment type="similarity">
    <text evidence="9 10">Belongs to the TrpA family.</text>
</comment>
<dbReference type="Pfam" id="PF00290">
    <property type="entry name" value="Trp_syntA"/>
    <property type="match status" value="1"/>
</dbReference>
<gene>
    <name evidence="9" type="primary">trpA</name>
    <name evidence="11" type="ORF">CR203_09530</name>
</gene>
<dbReference type="RefSeq" id="WP_110935255.1">
    <property type="nucleotide sequence ID" value="NZ_KZ614146.1"/>
</dbReference>
<dbReference type="OrthoDB" id="9804578at2"/>